<dbReference type="GO" id="GO:0046872">
    <property type="term" value="F:metal ion binding"/>
    <property type="evidence" value="ECO:0007669"/>
    <property type="project" value="UniProtKB-KW"/>
</dbReference>
<dbReference type="PANTHER" id="PTHR30600:SF10">
    <property type="entry name" value="BLL6722 PROTEIN"/>
    <property type="match status" value="1"/>
</dbReference>
<evidence type="ECO:0000256" key="5">
    <source>
        <dbReference type="ARBA" id="ARBA00023002"/>
    </source>
</evidence>
<dbReference type="InterPro" id="IPR051395">
    <property type="entry name" value="Cytochrome_c_Peroxidase/MauG"/>
</dbReference>
<dbReference type="SUPFAM" id="SSF46626">
    <property type="entry name" value="Cytochrome c"/>
    <property type="match status" value="3"/>
</dbReference>
<keyword evidence="4" id="KW-0732">Signal</keyword>
<keyword evidence="10" id="KW-0575">Peroxidase</keyword>
<dbReference type="GO" id="GO:0030313">
    <property type="term" value="C:cell envelope"/>
    <property type="evidence" value="ECO:0007669"/>
    <property type="project" value="UniProtKB-SubCell"/>
</dbReference>
<organism evidence="10 11">
    <name type="scientific">Polystyrenella longa</name>
    <dbReference type="NCBI Taxonomy" id="2528007"/>
    <lineage>
        <taxon>Bacteria</taxon>
        <taxon>Pseudomonadati</taxon>
        <taxon>Planctomycetota</taxon>
        <taxon>Planctomycetia</taxon>
        <taxon>Planctomycetales</taxon>
        <taxon>Planctomycetaceae</taxon>
        <taxon>Polystyrenella</taxon>
    </lineage>
</organism>
<proteinExistence type="predicted"/>
<dbReference type="GO" id="GO:0020037">
    <property type="term" value="F:heme binding"/>
    <property type="evidence" value="ECO:0007669"/>
    <property type="project" value="InterPro"/>
</dbReference>
<evidence type="ECO:0000256" key="7">
    <source>
        <dbReference type="PROSITE-ProRule" id="PRU00433"/>
    </source>
</evidence>
<keyword evidence="11" id="KW-1185">Reference proteome</keyword>
<dbReference type="PROSITE" id="PS51007">
    <property type="entry name" value="CYTC"/>
    <property type="match status" value="1"/>
</dbReference>
<dbReference type="GO" id="GO:0004130">
    <property type="term" value="F:cytochrome-c peroxidase activity"/>
    <property type="evidence" value="ECO:0007669"/>
    <property type="project" value="UniProtKB-EC"/>
</dbReference>
<gene>
    <name evidence="10" type="primary">ccp_3</name>
    <name evidence="10" type="ORF">Pla110_42980</name>
</gene>
<dbReference type="Pfam" id="PF03150">
    <property type="entry name" value="CCP_MauG"/>
    <property type="match status" value="1"/>
</dbReference>
<evidence type="ECO:0000256" key="8">
    <source>
        <dbReference type="SAM" id="MobiDB-lite"/>
    </source>
</evidence>
<dbReference type="InterPro" id="IPR009056">
    <property type="entry name" value="Cyt_c-like_dom"/>
</dbReference>
<evidence type="ECO:0000259" key="9">
    <source>
        <dbReference type="PROSITE" id="PS51007"/>
    </source>
</evidence>
<comment type="subcellular location">
    <subcellularLocation>
        <location evidence="1">Cell envelope</location>
    </subcellularLocation>
</comment>
<evidence type="ECO:0000256" key="4">
    <source>
        <dbReference type="ARBA" id="ARBA00022729"/>
    </source>
</evidence>
<reference evidence="10 11" key="1">
    <citation type="submission" date="2019-02" db="EMBL/GenBank/DDBJ databases">
        <title>Deep-cultivation of Planctomycetes and their phenomic and genomic characterization uncovers novel biology.</title>
        <authorList>
            <person name="Wiegand S."/>
            <person name="Jogler M."/>
            <person name="Boedeker C."/>
            <person name="Pinto D."/>
            <person name="Vollmers J."/>
            <person name="Rivas-Marin E."/>
            <person name="Kohn T."/>
            <person name="Peeters S.H."/>
            <person name="Heuer A."/>
            <person name="Rast P."/>
            <person name="Oberbeckmann S."/>
            <person name="Bunk B."/>
            <person name="Jeske O."/>
            <person name="Meyerdierks A."/>
            <person name="Storesund J.E."/>
            <person name="Kallscheuer N."/>
            <person name="Luecker S."/>
            <person name="Lage O.M."/>
            <person name="Pohl T."/>
            <person name="Merkel B.J."/>
            <person name="Hornburger P."/>
            <person name="Mueller R.-W."/>
            <person name="Bruemmer F."/>
            <person name="Labrenz M."/>
            <person name="Spormann A.M."/>
            <person name="Op den Camp H."/>
            <person name="Overmann J."/>
            <person name="Amann R."/>
            <person name="Jetten M.S.M."/>
            <person name="Mascher T."/>
            <person name="Medema M.H."/>
            <person name="Devos D.P."/>
            <person name="Kaster A.-K."/>
            <person name="Ovreas L."/>
            <person name="Rohde M."/>
            <person name="Galperin M.Y."/>
            <person name="Jogler C."/>
        </authorList>
    </citation>
    <scope>NUCLEOTIDE SEQUENCE [LARGE SCALE GENOMIC DNA]</scope>
    <source>
        <strain evidence="10 11">Pla110</strain>
    </source>
</reference>
<dbReference type="InterPro" id="IPR036909">
    <property type="entry name" value="Cyt_c-like_dom_sf"/>
</dbReference>
<dbReference type="EMBL" id="CP036281">
    <property type="protein sequence ID" value="QDU82540.1"/>
    <property type="molecule type" value="Genomic_DNA"/>
</dbReference>
<dbReference type="KEGG" id="plon:Pla110_42980"/>
<keyword evidence="5 10" id="KW-0560">Oxidoreductase</keyword>
<evidence type="ECO:0000256" key="6">
    <source>
        <dbReference type="ARBA" id="ARBA00023004"/>
    </source>
</evidence>
<dbReference type="AlphaFoldDB" id="A0A518CTI4"/>
<dbReference type="EC" id="1.11.1.5" evidence="10"/>
<dbReference type="Gene3D" id="1.10.760.10">
    <property type="entry name" value="Cytochrome c-like domain"/>
    <property type="match status" value="3"/>
</dbReference>
<keyword evidence="3 7" id="KW-0479">Metal-binding</keyword>
<keyword evidence="2 7" id="KW-0349">Heme</keyword>
<keyword evidence="6 7" id="KW-0408">Iron</keyword>
<feature type="domain" description="Cytochrome c" evidence="9">
    <location>
        <begin position="109"/>
        <end position="217"/>
    </location>
</feature>
<dbReference type="Proteomes" id="UP000317178">
    <property type="component" value="Chromosome"/>
</dbReference>
<feature type="region of interest" description="Disordered" evidence="8">
    <location>
        <begin position="71"/>
        <end position="101"/>
    </location>
</feature>
<evidence type="ECO:0000256" key="1">
    <source>
        <dbReference type="ARBA" id="ARBA00004196"/>
    </source>
</evidence>
<evidence type="ECO:0000313" key="10">
    <source>
        <dbReference type="EMBL" id="QDU82540.1"/>
    </source>
</evidence>
<evidence type="ECO:0000256" key="3">
    <source>
        <dbReference type="ARBA" id="ARBA00022723"/>
    </source>
</evidence>
<evidence type="ECO:0000256" key="2">
    <source>
        <dbReference type="ARBA" id="ARBA00022617"/>
    </source>
</evidence>
<accession>A0A518CTI4</accession>
<dbReference type="InterPro" id="IPR004852">
    <property type="entry name" value="Di-haem_cyt_c_peroxidsae"/>
</dbReference>
<dbReference type="PANTHER" id="PTHR30600">
    <property type="entry name" value="CYTOCHROME C PEROXIDASE-RELATED"/>
    <property type="match status" value="1"/>
</dbReference>
<name>A0A518CTI4_9PLAN</name>
<dbReference type="GO" id="GO:0009055">
    <property type="term" value="F:electron transfer activity"/>
    <property type="evidence" value="ECO:0007669"/>
    <property type="project" value="InterPro"/>
</dbReference>
<evidence type="ECO:0000313" key="11">
    <source>
        <dbReference type="Proteomes" id="UP000317178"/>
    </source>
</evidence>
<protein>
    <submittedName>
        <fullName evidence="10">Cytochrome c551 peroxidase</fullName>
        <ecNumber evidence="10">1.11.1.5</ecNumber>
    </submittedName>
</protein>
<sequence>MHSGSLQTLEEVIRLYNEGGGHNQTADLQPLHLTDSEIKQLVTFLQSICSPEVDSEAPDLPNYEVVALGKESAEAENNDQPVTDKNNSFRESRALSPLPAPFDTPFTEAKAELGKHLFFDPRLSADGSTSCHSCHSFRTGGSIQTPISMGGPGTSHWRNSQTILNVAYYGKLNEDGAKNSIESQNSGAWTGAVAGNLDPTLGEERLAQISDYVERFEDVFGADLPRWNDALQAVATYQRTLNSIDTPLDRYLQGETSAISESAIRGFELFPGKANCIACHHGPAASDDSYHALGVPQYPDFLNSPIKQITFRYELTSKGVPRDVYKNATTDDGLHYVTKRIEDRGKFRTPSLRALVHTTPYMHNRNSDSHSLRAGRTGRDAETAWTKLELGPPEGLTVHGKWLTL</sequence>